<dbReference type="Gene3D" id="3.40.50.1110">
    <property type="entry name" value="SGNH hydrolase"/>
    <property type="match status" value="1"/>
</dbReference>
<keyword evidence="3" id="KW-1185">Reference proteome</keyword>
<dbReference type="GO" id="GO:0016788">
    <property type="term" value="F:hydrolase activity, acting on ester bonds"/>
    <property type="evidence" value="ECO:0007669"/>
    <property type="project" value="UniProtKB-ARBA"/>
</dbReference>
<feature type="domain" description="SGNH hydrolase-type esterase" evidence="1">
    <location>
        <begin position="6"/>
        <end position="192"/>
    </location>
</feature>
<evidence type="ECO:0000313" key="3">
    <source>
        <dbReference type="Proteomes" id="UP000244069"/>
    </source>
</evidence>
<dbReference type="Proteomes" id="UP000244069">
    <property type="component" value="Unassembled WGS sequence"/>
</dbReference>
<dbReference type="RefSeq" id="WP_107977560.1">
    <property type="nucleotide sequence ID" value="NZ_BMEZ01000020.1"/>
</dbReference>
<reference evidence="2 3" key="1">
    <citation type="submission" date="2018-04" db="EMBL/GenBank/DDBJ databases">
        <title>Genomic Encyclopedia of Archaeal and Bacterial Type Strains, Phase II (KMG-II): from individual species to whole genera.</title>
        <authorList>
            <person name="Goeker M."/>
        </authorList>
    </citation>
    <scope>NUCLEOTIDE SEQUENCE [LARGE SCALE GENOMIC DNA]</scope>
    <source>
        <strain evidence="2 3">DSM 29329</strain>
    </source>
</reference>
<dbReference type="InterPro" id="IPR036514">
    <property type="entry name" value="SGNH_hydro_sf"/>
</dbReference>
<evidence type="ECO:0000313" key="2">
    <source>
        <dbReference type="EMBL" id="PTX45900.1"/>
    </source>
</evidence>
<gene>
    <name evidence="2" type="ORF">C8N44_11958</name>
</gene>
<protein>
    <submittedName>
        <fullName evidence="2">Lysophospholipase L1-like esterase</fullName>
    </submittedName>
</protein>
<comment type="caution">
    <text evidence="2">The sequence shown here is derived from an EMBL/GenBank/DDBJ whole genome shotgun (WGS) entry which is preliminary data.</text>
</comment>
<accession>A0A2T6AQ35</accession>
<dbReference type="Pfam" id="PF13472">
    <property type="entry name" value="Lipase_GDSL_2"/>
    <property type="match status" value="1"/>
</dbReference>
<dbReference type="EMBL" id="QBKN01000019">
    <property type="protein sequence ID" value="PTX45900.1"/>
    <property type="molecule type" value="Genomic_DNA"/>
</dbReference>
<dbReference type="InterPro" id="IPR013830">
    <property type="entry name" value="SGNH_hydro"/>
</dbReference>
<dbReference type="AlphaFoldDB" id="A0A2T6AQ35"/>
<evidence type="ECO:0000259" key="1">
    <source>
        <dbReference type="Pfam" id="PF13472"/>
    </source>
</evidence>
<sequence length="212" mass="21986">MKTILAFGDSLTWGADPATGGRHPIEDQWPVALDTALGGGLRVIAEGLNGRTTCYDDHSGPCDRNGTRALPVCLASHSPLDLVVLMLGTNDLKPALCGVTEGAVAGMRRLVQIVRSFPYSQPWPVPQVLIVAPPPLLTGPAGPLTTTRPVEESKLFAPAYAALAGELATRFFDAGQVCAASPVDGVHLSADDTRALGEALAPVCASILSEAP</sequence>
<name>A0A2T6AQ35_9RHOB</name>
<dbReference type="SUPFAM" id="SSF52266">
    <property type="entry name" value="SGNH hydrolase"/>
    <property type="match status" value="1"/>
</dbReference>
<dbReference type="CDD" id="cd01839">
    <property type="entry name" value="SGNH_arylesterase_like"/>
    <property type="match status" value="1"/>
</dbReference>
<proteinExistence type="predicted"/>
<dbReference type="OrthoDB" id="164654at2"/>
<organism evidence="2 3">
    <name type="scientific">Allosediminivita pacifica</name>
    <dbReference type="NCBI Taxonomy" id="1267769"/>
    <lineage>
        <taxon>Bacteria</taxon>
        <taxon>Pseudomonadati</taxon>
        <taxon>Pseudomonadota</taxon>
        <taxon>Alphaproteobacteria</taxon>
        <taxon>Rhodobacterales</taxon>
        <taxon>Paracoccaceae</taxon>
        <taxon>Allosediminivita</taxon>
    </lineage>
</organism>